<dbReference type="SUPFAM" id="SSF48498">
    <property type="entry name" value="Tetracyclin repressor-like, C-terminal domain"/>
    <property type="match status" value="1"/>
</dbReference>
<dbReference type="SUPFAM" id="SSF46689">
    <property type="entry name" value="Homeodomain-like"/>
    <property type="match status" value="1"/>
</dbReference>
<keyword evidence="7" id="KW-1185">Reference proteome</keyword>
<evidence type="ECO:0000313" key="7">
    <source>
        <dbReference type="Proteomes" id="UP001144372"/>
    </source>
</evidence>
<keyword evidence="3" id="KW-0804">Transcription</keyword>
<dbReference type="PROSITE" id="PS01081">
    <property type="entry name" value="HTH_TETR_1"/>
    <property type="match status" value="1"/>
</dbReference>
<comment type="caution">
    <text evidence="6">The sequence shown here is derived from an EMBL/GenBank/DDBJ whole genome shotgun (WGS) entry which is preliminary data.</text>
</comment>
<keyword evidence="1" id="KW-0805">Transcription regulation</keyword>
<dbReference type="PROSITE" id="PS50977">
    <property type="entry name" value="HTH_TETR_2"/>
    <property type="match status" value="1"/>
</dbReference>
<sequence>MKIGQQNDANERLGLRLFINDDSAGWAEEQEKKACILHAAAKIFADKGYAGTSVREIVEAAGVTKPTLYYYFKNKEDLYIKLVDETMHAFCSVLDESLTVRGKMRKCLLALYTHLYELMRDHVDFVRLVNSMIYGPPGSTPAYDLRPVDSHLLHVFSEMLRGGVDEGELKEESFPEVILLLLGLLRTMQAHLVLNLKRSPLTVGEIKKSIDVIFDGVKPTVCSEARS</sequence>
<dbReference type="AlphaFoldDB" id="A0A9W6FTJ3"/>
<dbReference type="PRINTS" id="PR00455">
    <property type="entry name" value="HTHTETR"/>
</dbReference>
<accession>A0A9W6FTJ3</accession>
<dbReference type="PANTHER" id="PTHR30055:SF226">
    <property type="entry name" value="HTH-TYPE TRANSCRIPTIONAL REGULATOR PKSA"/>
    <property type="match status" value="1"/>
</dbReference>
<evidence type="ECO:0000256" key="1">
    <source>
        <dbReference type="ARBA" id="ARBA00023015"/>
    </source>
</evidence>
<feature type="domain" description="HTH tetR-type" evidence="5">
    <location>
        <begin position="30"/>
        <end position="90"/>
    </location>
</feature>
<dbReference type="GO" id="GO:0003700">
    <property type="term" value="F:DNA-binding transcription factor activity"/>
    <property type="evidence" value="ECO:0007669"/>
    <property type="project" value="TreeGrafter"/>
</dbReference>
<dbReference type="InterPro" id="IPR023772">
    <property type="entry name" value="DNA-bd_HTH_TetR-type_CS"/>
</dbReference>
<proteinExistence type="predicted"/>
<evidence type="ECO:0000256" key="3">
    <source>
        <dbReference type="ARBA" id="ARBA00023163"/>
    </source>
</evidence>
<dbReference type="EMBL" id="BSDR01000001">
    <property type="protein sequence ID" value="GLI33426.1"/>
    <property type="molecule type" value="Genomic_DNA"/>
</dbReference>
<keyword evidence="2 4" id="KW-0238">DNA-binding</keyword>
<dbReference type="PANTHER" id="PTHR30055">
    <property type="entry name" value="HTH-TYPE TRANSCRIPTIONAL REGULATOR RUTR"/>
    <property type="match status" value="1"/>
</dbReference>
<evidence type="ECO:0000256" key="2">
    <source>
        <dbReference type="ARBA" id="ARBA00023125"/>
    </source>
</evidence>
<dbReference type="Pfam" id="PF00440">
    <property type="entry name" value="TetR_N"/>
    <property type="match status" value="1"/>
</dbReference>
<feature type="DNA-binding region" description="H-T-H motif" evidence="4">
    <location>
        <begin position="53"/>
        <end position="72"/>
    </location>
</feature>
<dbReference type="RefSeq" id="WP_281792432.1">
    <property type="nucleotide sequence ID" value="NZ_BSDR01000001.1"/>
</dbReference>
<dbReference type="InterPro" id="IPR001647">
    <property type="entry name" value="HTH_TetR"/>
</dbReference>
<dbReference type="InterPro" id="IPR036271">
    <property type="entry name" value="Tet_transcr_reg_TetR-rel_C_sf"/>
</dbReference>
<dbReference type="GO" id="GO:0000976">
    <property type="term" value="F:transcription cis-regulatory region binding"/>
    <property type="evidence" value="ECO:0007669"/>
    <property type="project" value="TreeGrafter"/>
</dbReference>
<protein>
    <recommendedName>
        <fullName evidence="5">HTH tetR-type domain-containing protein</fullName>
    </recommendedName>
</protein>
<dbReference type="Proteomes" id="UP001144372">
    <property type="component" value="Unassembled WGS sequence"/>
</dbReference>
<evidence type="ECO:0000256" key="4">
    <source>
        <dbReference type="PROSITE-ProRule" id="PRU00335"/>
    </source>
</evidence>
<reference evidence="6" key="1">
    <citation type="submission" date="2022-12" db="EMBL/GenBank/DDBJ databases">
        <title>Reference genome sequencing for broad-spectrum identification of bacterial and archaeal isolates by mass spectrometry.</title>
        <authorList>
            <person name="Sekiguchi Y."/>
            <person name="Tourlousse D.M."/>
        </authorList>
    </citation>
    <scope>NUCLEOTIDE SEQUENCE</scope>
    <source>
        <strain evidence="6">ASRB1</strain>
    </source>
</reference>
<dbReference type="InterPro" id="IPR050109">
    <property type="entry name" value="HTH-type_TetR-like_transc_reg"/>
</dbReference>
<name>A0A9W6FTJ3_9BACT</name>
<dbReference type="InterPro" id="IPR009057">
    <property type="entry name" value="Homeodomain-like_sf"/>
</dbReference>
<dbReference type="FunFam" id="1.10.10.60:FF:000141">
    <property type="entry name" value="TetR family transcriptional regulator"/>
    <property type="match status" value="1"/>
</dbReference>
<evidence type="ECO:0000313" key="6">
    <source>
        <dbReference type="EMBL" id="GLI33426.1"/>
    </source>
</evidence>
<gene>
    <name evidence="6" type="ORF">DAMNIGENAA_08590</name>
</gene>
<evidence type="ECO:0000259" key="5">
    <source>
        <dbReference type="PROSITE" id="PS50977"/>
    </source>
</evidence>
<dbReference type="Gene3D" id="1.10.357.10">
    <property type="entry name" value="Tetracycline Repressor, domain 2"/>
    <property type="match status" value="1"/>
</dbReference>
<organism evidence="6 7">
    <name type="scientific">Desulforhabdus amnigena</name>
    <dbReference type="NCBI Taxonomy" id="40218"/>
    <lineage>
        <taxon>Bacteria</taxon>
        <taxon>Pseudomonadati</taxon>
        <taxon>Thermodesulfobacteriota</taxon>
        <taxon>Syntrophobacteria</taxon>
        <taxon>Syntrophobacterales</taxon>
        <taxon>Syntrophobacteraceae</taxon>
        <taxon>Desulforhabdus</taxon>
    </lineage>
</organism>